<keyword evidence="3" id="KW-0274">FAD</keyword>
<dbReference type="EMBL" id="BMHK01000003">
    <property type="protein sequence ID" value="GGB91019.1"/>
    <property type="molecule type" value="Genomic_DNA"/>
</dbReference>
<dbReference type="Gene3D" id="3.90.700.10">
    <property type="entry name" value="Succinate dehydrogenase/fumarate reductase flavoprotein, catalytic domain"/>
    <property type="match status" value="1"/>
</dbReference>
<dbReference type="PANTHER" id="PTHR43400:SF10">
    <property type="entry name" value="3-OXOSTEROID 1-DEHYDROGENASE"/>
    <property type="match status" value="1"/>
</dbReference>
<dbReference type="SUPFAM" id="SSF51905">
    <property type="entry name" value="FAD/NAD(P)-binding domain"/>
    <property type="match status" value="1"/>
</dbReference>
<dbReference type="InterPro" id="IPR036188">
    <property type="entry name" value="FAD/NAD-bd_sf"/>
</dbReference>
<evidence type="ECO:0000313" key="7">
    <source>
        <dbReference type="Proteomes" id="UP000608154"/>
    </source>
</evidence>
<comment type="cofactor">
    <cofactor evidence="1">
        <name>FAD</name>
        <dbReference type="ChEBI" id="CHEBI:57692"/>
    </cofactor>
</comment>
<dbReference type="GO" id="GO:0008202">
    <property type="term" value="P:steroid metabolic process"/>
    <property type="evidence" value="ECO:0007669"/>
    <property type="project" value="UniProtKB-ARBA"/>
</dbReference>
<evidence type="ECO:0000259" key="5">
    <source>
        <dbReference type="Pfam" id="PF00890"/>
    </source>
</evidence>
<feature type="domain" description="FAD-dependent oxidoreductase 2 FAD-binding" evidence="5">
    <location>
        <begin position="26"/>
        <end position="535"/>
    </location>
</feature>
<accession>A0A916X481</accession>
<reference evidence="6" key="1">
    <citation type="journal article" date="2014" name="Int. J. Syst. Evol. Microbiol.">
        <title>Complete genome sequence of Corynebacterium casei LMG S-19264T (=DSM 44701T), isolated from a smear-ripened cheese.</title>
        <authorList>
            <consortium name="US DOE Joint Genome Institute (JGI-PGF)"/>
            <person name="Walter F."/>
            <person name="Albersmeier A."/>
            <person name="Kalinowski J."/>
            <person name="Ruckert C."/>
        </authorList>
    </citation>
    <scope>NUCLEOTIDE SEQUENCE</scope>
    <source>
        <strain evidence="6">CGMCC 1.15095</strain>
    </source>
</reference>
<proteinExistence type="predicted"/>
<comment type="caution">
    <text evidence="6">The sequence shown here is derived from an EMBL/GenBank/DDBJ whole genome shotgun (WGS) entry which is preliminary data.</text>
</comment>
<dbReference type="Pfam" id="PF00890">
    <property type="entry name" value="FAD_binding_2"/>
    <property type="match status" value="1"/>
</dbReference>
<evidence type="ECO:0000256" key="2">
    <source>
        <dbReference type="ARBA" id="ARBA00022630"/>
    </source>
</evidence>
<protein>
    <submittedName>
        <fullName evidence="6">FAD-binding protein</fullName>
    </submittedName>
</protein>
<dbReference type="AlphaFoldDB" id="A0A916X481"/>
<evidence type="ECO:0000256" key="3">
    <source>
        <dbReference type="ARBA" id="ARBA00022827"/>
    </source>
</evidence>
<dbReference type="Proteomes" id="UP000608154">
    <property type="component" value="Unassembled WGS sequence"/>
</dbReference>
<reference evidence="6" key="2">
    <citation type="submission" date="2020-09" db="EMBL/GenBank/DDBJ databases">
        <authorList>
            <person name="Sun Q."/>
            <person name="Zhou Y."/>
        </authorList>
    </citation>
    <scope>NUCLEOTIDE SEQUENCE</scope>
    <source>
        <strain evidence="6">CGMCC 1.15095</strain>
    </source>
</reference>
<gene>
    <name evidence="6" type="ORF">GCM10011494_06730</name>
</gene>
<dbReference type="GO" id="GO:0016491">
    <property type="term" value="F:oxidoreductase activity"/>
    <property type="evidence" value="ECO:0007669"/>
    <property type="project" value="UniProtKB-KW"/>
</dbReference>
<keyword evidence="2" id="KW-0285">Flavoprotein</keyword>
<evidence type="ECO:0000256" key="4">
    <source>
        <dbReference type="ARBA" id="ARBA00023002"/>
    </source>
</evidence>
<dbReference type="PANTHER" id="PTHR43400">
    <property type="entry name" value="FUMARATE REDUCTASE"/>
    <property type="match status" value="1"/>
</dbReference>
<organism evidence="6 7">
    <name type="scientific">Novosphingobium endophyticum</name>
    <dbReference type="NCBI Taxonomy" id="1955250"/>
    <lineage>
        <taxon>Bacteria</taxon>
        <taxon>Pseudomonadati</taxon>
        <taxon>Pseudomonadota</taxon>
        <taxon>Alphaproteobacteria</taxon>
        <taxon>Sphingomonadales</taxon>
        <taxon>Sphingomonadaceae</taxon>
        <taxon>Novosphingobium</taxon>
    </lineage>
</organism>
<dbReference type="InterPro" id="IPR027477">
    <property type="entry name" value="Succ_DH/fumarate_Rdtase_cat_sf"/>
</dbReference>
<dbReference type="Gene3D" id="3.50.50.60">
    <property type="entry name" value="FAD/NAD(P)-binding domain"/>
    <property type="match status" value="2"/>
</dbReference>
<sequence length="576" mass="62409">MHAQDLGEYAAMLDNAPSAWDIETDFISIGSGIGGLSAAITASELGLDALVLERADQVGGVTALSMGEVWVAGNHHAAALEIEDSTESGFRYLQRLSMGYGSDLAILNKVAHAREALRYFEDRIGLKMEVIRDCPDYYYGHSNDAVAEGRMLEVAPFPAATLGDWQEKTRISPQMPYGMTHHDMFTAGGTANIARWDFGKMAERLTNDERCLGPGLAAYFVKGALDRDVALMTGTSAEELIADGERVVGVRAVKDGRDIRIRARKGVLVAVSSYERNQDYNKTLSRQLELGSMVFATVDGANFRLTGPLGARIASVPDITSLGFTIPGMEGEDGRPLWNSALPVIGQPHTIVVNRAGKRFGNEAFYRSFYYTIDHIDGATQTHPNFPCWAVIDSQVREKYPFGSVMPGSDWPEGLGVQADTLRDLAAKTGIDGDALEETVARFNANAQNGVDPDFGRGEHPWSTWMCGDPFHEPCPVLGPLIKPPFFAVRLERMGGTAITSSGILTDMHGAALDWDDRPMPGLYVAGNSQARMETGAVMQSGISNARGMTYGWLAARHAAGQPSTLLAREVERLGL</sequence>
<evidence type="ECO:0000313" key="6">
    <source>
        <dbReference type="EMBL" id="GGB91019.1"/>
    </source>
</evidence>
<keyword evidence="7" id="KW-1185">Reference proteome</keyword>
<dbReference type="InterPro" id="IPR050315">
    <property type="entry name" value="FAD-oxidoreductase_2"/>
</dbReference>
<dbReference type="SUPFAM" id="SSF56425">
    <property type="entry name" value="Succinate dehydrogenase/fumarate reductase flavoprotein, catalytic domain"/>
    <property type="match status" value="1"/>
</dbReference>
<dbReference type="InterPro" id="IPR003953">
    <property type="entry name" value="FAD-dep_OxRdtase_2_FAD-bd"/>
</dbReference>
<name>A0A916X481_9SPHN</name>
<keyword evidence="4" id="KW-0560">Oxidoreductase</keyword>
<evidence type="ECO:0000256" key="1">
    <source>
        <dbReference type="ARBA" id="ARBA00001974"/>
    </source>
</evidence>